<feature type="region of interest" description="Disordered" evidence="1">
    <location>
        <begin position="440"/>
        <end position="464"/>
    </location>
</feature>
<protein>
    <submittedName>
        <fullName evidence="2">Uncharacterized protein</fullName>
    </submittedName>
</protein>
<accession>A0A7S4MUE4</accession>
<dbReference type="EMBL" id="HBKQ01024065">
    <property type="protein sequence ID" value="CAE2242133.1"/>
    <property type="molecule type" value="Transcribed_RNA"/>
</dbReference>
<reference evidence="2" key="1">
    <citation type="submission" date="2021-01" db="EMBL/GenBank/DDBJ databases">
        <authorList>
            <person name="Corre E."/>
            <person name="Pelletier E."/>
            <person name="Niang G."/>
            <person name="Scheremetjew M."/>
            <person name="Finn R."/>
            <person name="Kale V."/>
            <person name="Holt S."/>
            <person name="Cochrane G."/>
            <person name="Meng A."/>
            <person name="Brown T."/>
            <person name="Cohen L."/>
        </authorList>
    </citation>
    <scope>NUCLEOTIDE SEQUENCE</scope>
    <source>
        <strain evidence="2">Isolate 1302-5</strain>
    </source>
</reference>
<sequence length="521" mass="58570">MDDMASFTTQLHDSVQSSLFDENGLVTVLEEIGILPSPEQEIDPSQERVIAAVVSIEEVPSEDEGSKRVNQDEDYEEVESVAFGVRERGLIDVDEVSGTTTEYQDLVKIQRTNVEMLLGDDRQTSLLKINSQHSYAAAILDKIGPRQKEENQVARSSRFVDLDDISDTSRSELESSGTQRTNMEIFLDDRGRASLLPMNTLHTDNTDIENRNAIRAKQIKHVAERRDIETTEVDADEVGANVSCAAAVGNLLSGESIEALSHLLLPSAEDLAKVQGSIKKNFVQFRGTNYFPDVLNETITNTSETMSRSWDRIASKVSHNDSDEFIRRMETNIKESMREFNAHREQMIETPNERDALATTRCESAKVEKRDESSREPDLTSELIKDVMVEECAAAFPEHISSHVGACNPSASMRIIDLPQRRGSNRGNGPVDVDAVSLSTTTSEHAQKRREREHRQIYNSSRPRDIDLPKIRESHREHGPVDIDTVSITTTKSEAVLKRREWEHRQRYKSKGAGFSRVICS</sequence>
<evidence type="ECO:0000313" key="2">
    <source>
        <dbReference type="EMBL" id="CAE2242133.1"/>
    </source>
</evidence>
<gene>
    <name evidence="2" type="ORF">OAUR00152_LOCUS16383</name>
</gene>
<evidence type="ECO:0000256" key="1">
    <source>
        <dbReference type="SAM" id="MobiDB-lite"/>
    </source>
</evidence>
<dbReference type="AlphaFoldDB" id="A0A7S4MUE4"/>
<proteinExistence type="predicted"/>
<organism evidence="2">
    <name type="scientific">Odontella aurita</name>
    <dbReference type="NCBI Taxonomy" id="265563"/>
    <lineage>
        <taxon>Eukaryota</taxon>
        <taxon>Sar</taxon>
        <taxon>Stramenopiles</taxon>
        <taxon>Ochrophyta</taxon>
        <taxon>Bacillariophyta</taxon>
        <taxon>Mediophyceae</taxon>
        <taxon>Biddulphiophycidae</taxon>
        <taxon>Eupodiscales</taxon>
        <taxon>Odontellaceae</taxon>
        <taxon>Odontella</taxon>
    </lineage>
</organism>
<name>A0A7S4MUE4_9STRA</name>